<accession>A0ABU3PAZ4</accession>
<feature type="transmembrane region" description="Helical" evidence="1">
    <location>
        <begin position="42"/>
        <end position="60"/>
    </location>
</feature>
<sequence length="221" mass="23852">MKLWLQLSHHLRLRPRLSIAVLAGALLATVWPSTLPLLTRLLLGWNVGVWTYLLLILWHIGRADSAHVQRQARALAQGMPVVLVLAVIGALASLAAIALEQAQVRHGGNVVQGWPYLLLAITTVAGSWLLLPVEFALAYASLYHRGDAGAHGLEFPGDTSALDYSDFLYFSITLAATSQTSDVTVSSRAMRKLVLLQALLSFVFNTGVLALTINILASLIG</sequence>
<reference evidence="2" key="1">
    <citation type="submission" date="2023-09" db="EMBL/GenBank/DDBJ databases">
        <title>Paucibacter sp. APW11 Genome sequencing and assembly.</title>
        <authorList>
            <person name="Kim I."/>
        </authorList>
    </citation>
    <scope>NUCLEOTIDE SEQUENCE</scope>
    <source>
        <strain evidence="2">APW11</strain>
    </source>
</reference>
<dbReference type="Proteomes" id="UP001246372">
    <property type="component" value="Unassembled WGS sequence"/>
</dbReference>
<proteinExistence type="predicted"/>
<evidence type="ECO:0000256" key="1">
    <source>
        <dbReference type="SAM" id="Phobius"/>
    </source>
</evidence>
<protein>
    <submittedName>
        <fullName evidence="2">DUF1345 domain-containing protein</fullName>
    </submittedName>
</protein>
<feature type="transmembrane region" description="Helical" evidence="1">
    <location>
        <begin position="194"/>
        <end position="220"/>
    </location>
</feature>
<evidence type="ECO:0000313" key="3">
    <source>
        <dbReference type="Proteomes" id="UP001246372"/>
    </source>
</evidence>
<name>A0ABU3PAZ4_9BURK</name>
<feature type="transmembrane region" description="Helical" evidence="1">
    <location>
        <begin position="114"/>
        <end position="137"/>
    </location>
</feature>
<evidence type="ECO:0000313" key="2">
    <source>
        <dbReference type="EMBL" id="MDT8998921.1"/>
    </source>
</evidence>
<comment type="caution">
    <text evidence="2">The sequence shown here is derived from an EMBL/GenBank/DDBJ whole genome shotgun (WGS) entry which is preliminary data.</text>
</comment>
<keyword evidence="1" id="KW-0472">Membrane</keyword>
<feature type="transmembrane region" description="Helical" evidence="1">
    <location>
        <begin position="81"/>
        <end position="99"/>
    </location>
</feature>
<dbReference type="RefSeq" id="WP_315649416.1">
    <property type="nucleotide sequence ID" value="NZ_JAVXZY010000002.1"/>
</dbReference>
<keyword evidence="1" id="KW-0812">Transmembrane</keyword>
<keyword evidence="1" id="KW-1133">Transmembrane helix</keyword>
<gene>
    <name evidence="2" type="ORF">RQP53_06535</name>
</gene>
<keyword evidence="3" id="KW-1185">Reference proteome</keyword>
<dbReference type="EMBL" id="JAVXZY010000002">
    <property type="protein sequence ID" value="MDT8998921.1"/>
    <property type="molecule type" value="Genomic_DNA"/>
</dbReference>
<dbReference type="Pfam" id="PF07077">
    <property type="entry name" value="DUF1345"/>
    <property type="match status" value="1"/>
</dbReference>
<organism evidence="2 3">
    <name type="scientific">Roseateles aquae</name>
    <dbReference type="NCBI Taxonomy" id="3077235"/>
    <lineage>
        <taxon>Bacteria</taxon>
        <taxon>Pseudomonadati</taxon>
        <taxon>Pseudomonadota</taxon>
        <taxon>Betaproteobacteria</taxon>
        <taxon>Burkholderiales</taxon>
        <taxon>Sphaerotilaceae</taxon>
        <taxon>Roseateles</taxon>
    </lineage>
</organism>
<dbReference type="InterPro" id="IPR009781">
    <property type="entry name" value="DUF1345"/>
</dbReference>